<sequence length="354" mass="39575">MLNPLFVLVSVAIVIATISILVWWNIGDISRFIRALRQNERMIVEDALKHLYDCEYHRSHGTVQSLAGVLEMSNSRVVELTARLEAMGLLRCEEASLRLTDEGRKAALRMIRIHRLWETYLADRTGFSEAQWHNEADRREHHTSPDDVEQMVRVTGNPRFDPHGDPIPTPEGEVPEQRGAPLSDQSVGSAHTIVHVEDEPEAIYAQLRAEGIRVNQSVSVIEKSPEHICLEIDGQQHRMAPVVAANVWVVPRSTDVPIRPVDRLSSLQVGESRKVLGISPRCQGIQRRRFLDLGLVPGTEVTSVMKSPAGDPTGYRIRGALIALRREQAEMIHVELTTSNLGNSSGNRNGRMSP</sequence>
<organism evidence="7 8">
    <name type="scientific">Novipirellula herctigrandis</name>
    <dbReference type="NCBI Taxonomy" id="2527986"/>
    <lineage>
        <taxon>Bacteria</taxon>
        <taxon>Pseudomonadati</taxon>
        <taxon>Planctomycetota</taxon>
        <taxon>Planctomycetia</taxon>
        <taxon>Pirellulales</taxon>
        <taxon>Pirellulaceae</taxon>
        <taxon>Novipirellula</taxon>
    </lineage>
</organism>
<keyword evidence="5" id="KW-0812">Transmembrane</keyword>
<keyword evidence="5" id="KW-1133">Transmembrane helix</keyword>
<evidence type="ECO:0000313" key="8">
    <source>
        <dbReference type="Proteomes" id="UP000315010"/>
    </source>
</evidence>
<dbReference type="InterPro" id="IPR050536">
    <property type="entry name" value="DtxR_MntR_Metal-Reg"/>
</dbReference>
<dbReference type="InterPro" id="IPR038157">
    <property type="entry name" value="FeoA_core_dom"/>
</dbReference>
<dbReference type="SMART" id="SM00899">
    <property type="entry name" value="FeoA"/>
    <property type="match status" value="2"/>
</dbReference>
<dbReference type="AlphaFoldDB" id="A0A5C5YUZ6"/>
<gene>
    <name evidence="7" type="primary">ideR</name>
    <name evidence="7" type="ORF">CA13_02690</name>
</gene>
<comment type="subunit">
    <text evidence="2">Homodimer.</text>
</comment>
<dbReference type="InterPro" id="IPR008988">
    <property type="entry name" value="Transcriptional_repressor_C"/>
</dbReference>
<evidence type="ECO:0000259" key="6">
    <source>
        <dbReference type="SMART" id="SM00899"/>
    </source>
</evidence>
<dbReference type="SMART" id="SM00529">
    <property type="entry name" value="HTH_DTXR"/>
    <property type="match status" value="1"/>
</dbReference>
<comment type="caution">
    <text evidence="7">The sequence shown here is derived from an EMBL/GenBank/DDBJ whole genome shotgun (WGS) entry which is preliminary data.</text>
</comment>
<evidence type="ECO:0000256" key="2">
    <source>
        <dbReference type="ARBA" id="ARBA00011738"/>
    </source>
</evidence>
<dbReference type="Proteomes" id="UP000315010">
    <property type="component" value="Unassembled WGS sequence"/>
</dbReference>
<dbReference type="Pfam" id="PF02742">
    <property type="entry name" value="Fe_dep_repr_C"/>
    <property type="match status" value="1"/>
</dbReference>
<keyword evidence="5" id="KW-0472">Membrane</keyword>
<dbReference type="GO" id="GO:0003700">
    <property type="term" value="F:DNA-binding transcription factor activity"/>
    <property type="evidence" value="ECO:0007669"/>
    <property type="project" value="InterPro"/>
</dbReference>
<dbReference type="InterPro" id="IPR007167">
    <property type="entry name" value="Fe-transptr_FeoA-like"/>
</dbReference>
<keyword evidence="3" id="KW-0408">Iron</keyword>
<comment type="subcellular location">
    <subcellularLocation>
        <location evidence="1">Cytoplasm</location>
    </subcellularLocation>
</comment>
<dbReference type="Pfam" id="PF04023">
    <property type="entry name" value="FeoA"/>
    <property type="match status" value="1"/>
</dbReference>
<dbReference type="OrthoDB" id="9791355at2"/>
<dbReference type="InterPro" id="IPR036421">
    <property type="entry name" value="Fe_dep_repressor_sf"/>
</dbReference>
<evidence type="ECO:0000256" key="5">
    <source>
        <dbReference type="SAM" id="Phobius"/>
    </source>
</evidence>
<dbReference type="InterPro" id="IPR022689">
    <property type="entry name" value="Iron_dep_repressor"/>
</dbReference>
<name>A0A5C5YUZ6_9BACT</name>
<protein>
    <submittedName>
        <fullName evidence="7">Iron-dependent repressor IdeR</fullName>
    </submittedName>
</protein>
<accession>A0A5C5YUZ6</accession>
<dbReference type="InterPro" id="IPR001367">
    <property type="entry name" value="Fe_dep_repressor"/>
</dbReference>
<feature type="domain" description="Ferrous iron transporter FeoA-like" evidence="6">
    <location>
        <begin position="180"/>
        <end position="251"/>
    </location>
</feature>
<dbReference type="Gene3D" id="1.10.10.10">
    <property type="entry name" value="Winged helix-like DNA-binding domain superfamily/Winged helix DNA-binding domain"/>
    <property type="match status" value="1"/>
</dbReference>
<evidence type="ECO:0000256" key="3">
    <source>
        <dbReference type="ARBA" id="ARBA00023004"/>
    </source>
</evidence>
<proteinExistence type="predicted"/>
<keyword evidence="8" id="KW-1185">Reference proteome</keyword>
<feature type="region of interest" description="Disordered" evidence="4">
    <location>
        <begin position="158"/>
        <end position="184"/>
    </location>
</feature>
<dbReference type="SUPFAM" id="SSF46785">
    <property type="entry name" value="Winged helix' DNA-binding domain"/>
    <property type="match status" value="1"/>
</dbReference>
<dbReference type="InterPro" id="IPR036388">
    <property type="entry name" value="WH-like_DNA-bd_sf"/>
</dbReference>
<feature type="domain" description="Ferrous iron transporter FeoA-like" evidence="6">
    <location>
        <begin position="262"/>
        <end position="336"/>
    </location>
</feature>
<dbReference type="GO" id="GO:0046914">
    <property type="term" value="F:transition metal ion binding"/>
    <property type="evidence" value="ECO:0007669"/>
    <property type="project" value="InterPro"/>
</dbReference>
<dbReference type="RefSeq" id="WP_146394004.1">
    <property type="nucleotide sequence ID" value="NZ_SJPJ01000001.1"/>
</dbReference>
<evidence type="ECO:0000256" key="4">
    <source>
        <dbReference type="SAM" id="MobiDB-lite"/>
    </source>
</evidence>
<reference evidence="7 8" key="1">
    <citation type="submission" date="2019-02" db="EMBL/GenBank/DDBJ databases">
        <title>Deep-cultivation of Planctomycetes and their phenomic and genomic characterization uncovers novel biology.</title>
        <authorList>
            <person name="Wiegand S."/>
            <person name="Jogler M."/>
            <person name="Boedeker C."/>
            <person name="Pinto D."/>
            <person name="Vollmers J."/>
            <person name="Rivas-Marin E."/>
            <person name="Kohn T."/>
            <person name="Peeters S.H."/>
            <person name="Heuer A."/>
            <person name="Rast P."/>
            <person name="Oberbeckmann S."/>
            <person name="Bunk B."/>
            <person name="Jeske O."/>
            <person name="Meyerdierks A."/>
            <person name="Storesund J.E."/>
            <person name="Kallscheuer N."/>
            <person name="Luecker S."/>
            <person name="Lage O.M."/>
            <person name="Pohl T."/>
            <person name="Merkel B.J."/>
            <person name="Hornburger P."/>
            <person name="Mueller R.-W."/>
            <person name="Bruemmer F."/>
            <person name="Labrenz M."/>
            <person name="Spormann A.M."/>
            <person name="Op Den Camp H."/>
            <person name="Overmann J."/>
            <person name="Amann R."/>
            <person name="Jetten M.S.M."/>
            <person name="Mascher T."/>
            <person name="Medema M.H."/>
            <person name="Devos D.P."/>
            <person name="Kaster A.-K."/>
            <person name="Ovreas L."/>
            <person name="Rohde M."/>
            <person name="Galperin M.Y."/>
            <person name="Jogler C."/>
        </authorList>
    </citation>
    <scope>NUCLEOTIDE SEQUENCE [LARGE SCALE GENOMIC DNA]</scope>
    <source>
        <strain evidence="7 8">CA13</strain>
    </source>
</reference>
<dbReference type="GO" id="GO:0005737">
    <property type="term" value="C:cytoplasm"/>
    <property type="evidence" value="ECO:0007669"/>
    <property type="project" value="UniProtKB-SubCell"/>
</dbReference>
<dbReference type="SUPFAM" id="SSF47979">
    <property type="entry name" value="Iron-dependent repressor protein, dimerization domain"/>
    <property type="match status" value="1"/>
</dbReference>
<dbReference type="InterPro" id="IPR036390">
    <property type="entry name" value="WH_DNA-bd_sf"/>
</dbReference>
<evidence type="ECO:0000313" key="7">
    <source>
        <dbReference type="EMBL" id="TWT78872.1"/>
    </source>
</evidence>
<dbReference type="PANTHER" id="PTHR33238">
    <property type="entry name" value="IRON (METAL) DEPENDENT REPRESSOR, DTXR FAMILY"/>
    <property type="match status" value="1"/>
</dbReference>
<dbReference type="SUPFAM" id="SSF50037">
    <property type="entry name" value="C-terminal domain of transcriptional repressors"/>
    <property type="match status" value="1"/>
</dbReference>
<feature type="transmembrane region" description="Helical" evidence="5">
    <location>
        <begin position="6"/>
        <end position="26"/>
    </location>
</feature>
<dbReference type="Gene3D" id="2.30.30.90">
    <property type="match status" value="1"/>
</dbReference>
<dbReference type="PANTHER" id="PTHR33238:SF11">
    <property type="entry name" value="TRANSCRIPTIONAL REGULATOR MNTR"/>
    <property type="match status" value="1"/>
</dbReference>
<dbReference type="EMBL" id="SJPJ01000001">
    <property type="protein sequence ID" value="TWT78872.1"/>
    <property type="molecule type" value="Genomic_DNA"/>
</dbReference>
<evidence type="ECO:0000256" key="1">
    <source>
        <dbReference type="ARBA" id="ARBA00004496"/>
    </source>
</evidence>
<dbReference type="GO" id="GO:0046983">
    <property type="term" value="F:protein dimerization activity"/>
    <property type="evidence" value="ECO:0007669"/>
    <property type="project" value="InterPro"/>
</dbReference>